<keyword evidence="3" id="KW-1185">Reference proteome</keyword>
<gene>
    <name evidence="2" type="ORF">C8Q71DRAFT_721939</name>
</gene>
<feature type="compositionally biased region" description="Basic residues" evidence="1">
    <location>
        <begin position="1"/>
        <end position="10"/>
    </location>
</feature>
<evidence type="ECO:0000313" key="3">
    <source>
        <dbReference type="Proteomes" id="UP000814176"/>
    </source>
</evidence>
<dbReference type="EMBL" id="JADCUA010000005">
    <property type="protein sequence ID" value="KAH9840227.1"/>
    <property type="molecule type" value="Genomic_DNA"/>
</dbReference>
<dbReference type="GeneID" id="72002220"/>
<proteinExistence type="predicted"/>
<name>A0ABQ8KP70_9APHY</name>
<evidence type="ECO:0000256" key="1">
    <source>
        <dbReference type="SAM" id="MobiDB-lite"/>
    </source>
</evidence>
<reference evidence="2 3" key="1">
    <citation type="journal article" date="2021" name="Environ. Microbiol.">
        <title>Gene family expansions and transcriptome signatures uncover fungal adaptations to wood decay.</title>
        <authorList>
            <person name="Hage H."/>
            <person name="Miyauchi S."/>
            <person name="Viragh M."/>
            <person name="Drula E."/>
            <person name="Min B."/>
            <person name="Chaduli D."/>
            <person name="Navarro D."/>
            <person name="Favel A."/>
            <person name="Norest M."/>
            <person name="Lesage-Meessen L."/>
            <person name="Balint B."/>
            <person name="Merenyi Z."/>
            <person name="de Eugenio L."/>
            <person name="Morin E."/>
            <person name="Martinez A.T."/>
            <person name="Baldrian P."/>
            <person name="Stursova M."/>
            <person name="Martinez M.J."/>
            <person name="Novotny C."/>
            <person name="Magnuson J.K."/>
            <person name="Spatafora J.W."/>
            <person name="Maurice S."/>
            <person name="Pangilinan J."/>
            <person name="Andreopoulos W."/>
            <person name="LaButti K."/>
            <person name="Hundley H."/>
            <person name="Na H."/>
            <person name="Kuo A."/>
            <person name="Barry K."/>
            <person name="Lipzen A."/>
            <person name="Henrissat B."/>
            <person name="Riley R."/>
            <person name="Ahrendt S."/>
            <person name="Nagy L.G."/>
            <person name="Grigoriev I.V."/>
            <person name="Martin F."/>
            <person name="Rosso M.N."/>
        </authorList>
    </citation>
    <scope>NUCLEOTIDE SEQUENCE [LARGE SCALE GENOMIC DNA]</scope>
    <source>
        <strain evidence="2 3">CIRM-BRFM 1785</strain>
    </source>
</reference>
<dbReference type="RefSeq" id="XP_047781877.1">
    <property type="nucleotide sequence ID" value="XM_047921488.1"/>
</dbReference>
<organism evidence="2 3">
    <name type="scientific">Rhodofomes roseus</name>
    <dbReference type="NCBI Taxonomy" id="34475"/>
    <lineage>
        <taxon>Eukaryota</taxon>
        <taxon>Fungi</taxon>
        <taxon>Dikarya</taxon>
        <taxon>Basidiomycota</taxon>
        <taxon>Agaricomycotina</taxon>
        <taxon>Agaricomycetes</taxon>
        <taxon>Polyporales</taxon>
        <taxon>Rhodofomes</taxon>
    </lineage>
</organism>
<feature type="region of interest" description="Disordered" evidence="1">
    <location>
        <begin position="1"/>
        <end position="24"/>
    </location>
</feature>
<dbReference type="Proteomes" id="UP000814176">
    <property type="component" value="Unassembled WGS sequence"/>
</dbReference>
<evidence type="ECO:0000313" key="2">
    <source>
        <dbReference type="EMBL" id="KAH9840227.1"/>
    </source>
</evidence>
<protein>
    <submittedName>
        <fullName evidence="2">Uncharacterized protein</fullName>
    </submittedName>
</protein>
<sequence>MPGRHPKKRFVSSSGRGGKRAKSKYRQSQTYVWGIIDGEGTLRGGGRYSNIVPYRNMSPYYSSMDPSIGTEQYPDVIVEWVHRVEAGFAHPLGIHTLRSQAALDACLAAATEPNVPWSRTYSTYYKRIVTYAGGVEFSCRYVNRDGRRLLCSVQFNMSHACRLVQLEIIAGNGQWSYYEDEFPIPNVAPIEFPKYA</sequence>
<comment type="caution">
    <text evidence="2">The sequence shown here is derived from an EMBL/GenBank/DDBJ whole genome shotgun (WGS) entry which is preliminary data.</text>
</comment>
<accession>A0ABQ8KP70</accession>